<gene>
    <name evidence="1" type="ORF">NS331_19805</name>
</gene>
<evidence type="ECO:0000313" key="1">
    <source>
        <dbReference type="EMBL" id="KTT15811.1"/>
    </source>
</evidence>
<dbReference type="Proteomes" id="UP000072741">
    <property type="component" value="Unassembled WGS sequence"/>
</dbReference>
<dbReference type="EMBL" id="LDSL01000134">
    <property type="protein sequence ID" value="KTT15811.1"/>
    <property type="molecule type" value="Genomic_DNA"/>
</dbReference>
<protein>
    <submittedName>
        <fullName evidence="1">Uncharacterized protein</fullName>
    </submittedName>
</protein>
<sequence length="120" mass="12426">MAVSYSVEPHPVTGRSTRIMLRFVEVGPAGGSVRVVAEPGLSLLTVPAQRALPSGESMWAVDVQPLADGLAYIDVFTTQGNATSAVSIPVQTGTGAQKLPVSPHLKTGPQGETLLIKPVP</sequence>
<reference evidence="1 2" key="1">
    <citation type="journal article" date="2016" name="Front. Microbiol.">
        <title>Genomic Resource of Rice Seed Associated Bacteria.</title>
        <authorList>
            <person name="Midha S."/>
            <person name="Bansal K."/>
            <person name="Sharma S."/>
            <person name="Kumar N."/>
            <person name="Patil P.P."/>
            <person name="Chaudhry V."/>
            <person name="Patil P.B."/>
        </authorList>
    </citation>
    <scope>NUCLEOTIDE SEQUENCE [LARGE SCALE GENOMIC DNA]</scope>
    <source>
        <strain evidence="1 2">NS331</strain>
    </source>
</reference>
<dbReference type="AlphaFoldDB" id="A0A147GPA6"/>
<evidence type="ECO:0000313" key="2">
    <source>
        <dbReference type="Proteomes" id="UP000072741"/>
    </source>
</evidence>
<proteinExistence type="predicted"/>
<keyword evidence="2" id="KW-1185">Reference proteome</keyword>
<name>A0A147GPA6_9BURK</name>
<organism evidence="1 2">
    <name type="scientific">Pseudacidovorax intermedius</name>
    <dbReference type="NCBI Taxonomy" id="433924"/>
    <lineage>
        <taxon>Bacteria</taxon>
        <taxon>Pseudomonadati</taxon>
        <taxon>Pseudomonadota</taxon>
        <taxon>Betaproteobacteria</taxon>
        <taxon>Burkholderiales</taxon>
        <taxon>Comamonadaceae</taxon>
        <taxon>Pseudacidovorax</taxon>
    </lineage>
</organism>
<accession>A0A147GPA6</accession>
<comment type="caution">
    <text evidence="1">The sequence shown here is derived from an EMBL/GenBank/DDBJ whole genome shotgun (WGS) entry which is preliminary data.</text>
</comment>